<evidence type="ECO:0000313" key="2">
    <source>
        <dbReference type="EMBL" id="VAV88971.1"/>
    </source>
</evidence>
<accession>A0A3B0RAA6</accession>
<sequence length="303" mass="33349">MVDVELRGFGEVAGDVRASDVAVAIITVGQKLSQARKKSQITDLEQISEELCIRPHLLRALEQDDFNKFPSACYAAGFLKNYAAYLELNVAQVIAQYKNEFEDSNKKVDLVFLKVDEHNNSTQTKIVSLIILSMFVLYGTWYSLRGGDNISLSALTDVSDVTSNILVSAIENNQKAPENPPAPVDSGDQKYSLVQQANAGLVADQENKSSITAKQVRLTVQQDAWVRIVGANKEILVDRVLLAGEEFYMTDHKDMTLMTSNAGAVSVYVGGKAVKPFGKFGEIRDNISLNPQDLPLKIARLSY</sequence>
<name>A0A3B0RAA6_9ZZZZ</name>
<feature type="domain" description="Cytoskeleton protein RodZ-like C-terminal" evidence="1">
    <location>
        <begin position="217"/>
        <end position="278"/>
    </location>
</feature>
<dbReference type="EMBL" id="UOED01000041">
    <property type="protein sequence ID" value="VAV88971.1"/>
    <property type="molecule type" value="Genomic_DNA"/>
</dbReference>
<evidence type="ECO:0000259" key="1">
    <source>
        <dbReference type="Pfam" id="PF13464"/>
    </source>
</evidence>
<organism evidence="2">
    <name type="scientific">hydrothermal vent metagenome</name>
    <dbReference type="NCBI Taxonomy" id="652676"/>
    <lineage>
        <taxon>unclassified sequences</taxon>
        <taxon>metagenomes</taxon>
        <taxon>ecological metagenomes</taxon>
    </lineage>
</organism>
<gene>
    <name evidence="2" type="ORF">MNBD_ALPHA02-916</name>
</gene>
<dbReference type="InterPro" id="IPR050400">
    <property type="entry name" value="Bact_Cytoskel_RodZ"/>
</dbReference>
<proteinExistence type="predicted"/>
<protein>
    <recommendedName>
        <fullName evidence="1">Cytoskeleton protein RodZ-like C-terminal domain-containing protein</fullName>
    </recommendedName>
</protein>
<dbReference type="Pfam" id="PF13464">
    <property type="entry name" value="RodZ_C"/>
    <property type="match status" value="1"/>
</dbReference>
<dbReference type="InterPro" id="IPR010982">
    <property type="entry name" value="Lambda_DNA-bd_dom_sf"/>
</dbReference>
<reference evidence="2" key="1">
    <citation type="submission" date="2018-06" db="EMBL/GenBank/DDBJ databases">
        <authorList>
            <person name="Zhirakovskaya E."/>
        </authorList>
    </citation>
    <scope>NUCLEOTIDE SEQUENCE</scope>
</reference>
<dbReference type="Pfam" id="PF13413">
    <property type="entry name" value="HTH_25"/>
    <property type="match status" value="1"/>
</dbReference>
<dbReference type="PANTHER" id="PTHR34475">
    <property type="match status" value="1"/>
</dbReference>
<dbReference type="AlphaFoldDB" id="A0A3B0RAA6"/>
<dbReference type="InterPro" id="IPR025194">
    <property type="entry name" value="RodZ-like_C"/>
</dbReference>
<dbReference type="PANTHER" id="PTHR34475:SF1">
    <property type="entry name" value="CYTOSKELETON PROTEIN RODZ"/>
    <property type="match status" value="1"/>
</dbReference>
<dbReference type="Gene3D" id="1.10.260.40">
    <property type="entry name" value="lambda repressor-like DNA-binding domains"/>
    <property type="match status" value="1"/>
</dbReference>
<dbReference type="GO" id="GO:0003677">
    <property type="term" value="F:DNA binding"/>
    <property type="evidence" value="ECO:0007669"/>
    <property type="project" value="InterPro"/>
</dbReference>